<dbReference type="GO" id="GO:0003676">
    <property type="term" value="F:nucleic acid binding"/>
    <property type="evidence" value="ECO:0007669"/>
    <property type="project" value="InterPro"/>
</dbReference>
<dbReference type="Proteomes" id="UP000499080">
    <property type="component" value="Unassembled WGS sequence"/>
</dbReference>
<protein>
    <submittedName>
        <fullName evidence="1">Uncharacterized protein</fullName>
    </submittedName>
</protein>
<dbReference type="EMBL" id="BGPR01015506">
    <property type="protein sequence ID" value="GBN69515.1"/>
    <property type="molecule type" value="Genomic_DNA"/>
</dbReference>
<reference evidence="1 2" key="1">
    <citation type="journal article" date="2019" name="Sci. Rep.">
        <title>Orb-weaving spider Araneus ventricosus genome elucidates the spidroin gene catalogue.</title>
        <authorList>
            <person name="Kono N."/>
            <person name="Nakamura H."/>
            <person name="Ohtoshi R."/>
            <person name="Moran D.A.P."/>
            <person name="Shinohara A."/>
            <person name="Yoshida Y."/>
            <person name="Fujiwara M."/>
            <person name="Mori M."/>
            <person name="Tomita M."/>
            <person name="Arakawa K."/>
        </authorList>
    </citation>
    <scope>NUCLEOTIDE SEQUENCE [LARGE SCALE GENOMIC DNA]</scope>
</reference>
<dbReference type="InterPro" id="IPR036397">
    <property type="entry name" value="RNaseH_sf"/>
</dbReference>
<dbReference type="AlphaFoldDB" id="A0A4Y2R2I6"/>
<name>A0A4Y2R2I6_ARAVE</name>
<sequence length="266" mass="29774">MDRYTYLDILKQKFLASAEKLTIGTTSAFQQDNHPKHTSKICSLACSDDHCEDRVLADELMAVKFLPNNEQLGILCPKVLTYLECEKDFFECPGRSLEELASSSDKTEATRAKAMLGGMSLVRDLCDEDSSFHHDYLGSVDCFRGFIEEALRTCRQDAVAPIEKFFDELYHSEEDISEEAYAEIHCLSDALELSCIIDNLGDSCGTVAQRTAMTALERVKALLKAGCCADVEIAADLKSRFLDFLELEDGRKSAVQGILDLLKRRR</sequence>
<keyword evidence="2" id="KW-1185">Reference proteome</keyword>
<comment type="caution">
    <text evidence="1">The sequence shown here is derived from an EMBL/GenBank/DDBJ whole genome shotgun (WGS) entry which is preliminary data.</text>
</comment>
<evidence type="ECO:0000313" key="2">
    <source>
        <dbReference type="Proteomes" id="UP000499080"/>
    </source>
</evidence>
<dbReference type="Gene3D" id="3.30.420.10">
    <property type="entry name" value="Ribonuclease H-like superfamily/Ribonuclease H"/>
    <property type="match status" value="1"/>
</dbReference>
<accession>A0A4Y2R2I6</accession>
<organism evidence="1 2">
    <name type="scientific">Araneus ventricosus</name>
    <name type="common">Orbweaver spider</name>
    <name type="synonym">Epeira ventricosa</name>
    <dbReference type="NCBI Taxonomy" id="182803"/>
    <lineage>
        <taxon>Eukaryota</taxon>
        <taxon>Metazoa</taxon>
        <taxon>Ecdysozoa</taxon>
        <taxon>Arthropoda</taxon>
        <taxon>Chelicerata</taxon>
        <taxon>Arachnida</taxon>
        <taxon>Araneae</taxon>
        <taxon>Araneomorphae</taxon>
        <taxon>Entelegynae</taxon>
        <taxon>Araneoidea</taxon>
        <taxon>Araneidae</taxon>
        <taxon>Araneus</taxon>
    </lineage>
</organism>
<proteinExistence type="predicted"/>
<evidence type="ECO:0000313" key="1">
    <source>
        <dbReference type="EMBL" id="GBN69515.1"/>
    </source>
</evidence>
<gene>
    <name evidence="1" type="ORF">AVEN_195051_1</name>
</gene>